<sequence>MAVLGKKIGIVGKNKVLWLKWVSFGLILVYGMAMFYRLGTVPSLYVDESNYANEVISLAKFGTDIHGFHHPVYFGSVWGQGQSVLYATLVTPIVKLFGFSMTSFRSLMVMTTLAMLIGVYVIVRRISKNELVAFVVLAAFITSPWIWISGRWVLDANYGPLMFTIALLFMLAALQINNGKTLRWFFIVLSAVAIALTVYGYLASWIYLPVFLGILFFWNRRRANLSVVEIIVSGIIIMVLSVPAIYFAIQVNVFHITTAKTFLGLDIPPLPRNRAGSLINFKHNVLNHVVMNVVHGIEDYILGSDKLPWNSAAPFGVVFPWFLPFAIVGFSTKWRAVFEKQFLDVVSLFRIALVANLPIILIVKPNYNHWNFLNIPMMFFVGLGLARILMETNSRNVRLGFLSVLFVSFFVFLSFYFSPKSYFENQGVQYSEVKVIDKFMQLHPKSHLYALGLSYNASYWRLAEKPVDHERYLKLANNYPEFKAKKMGPQHQYGYLRDAMDFGEKGTKRDYILIPKNEYGSQKTIYSDEKNIVFSHEPYVIAKLK</sequence>
<dbReference type="GO" id="GO:0005886">
    <property type="term" value="C:plasma membrane"/>
    <property type="evidence" value="ECO:0007669"/>
    <property type="project" value="UniProtKB-SubCell"/>
</dbReference>
<protein>
    <submittedName>
        <fullName evidence="8">Uncharacterized protein</fullName>
    </submittedName>
</protein>
<name>A0A329GA66_WEICO</name>
<dbReference type="PANTHER" id="PTHR33908">
    <property type="entry name" value="MANNOSYLTRANSFERASE YKCB-RELATED"/>
    <property type="match status" value="1"/>
</dbReference>
<evidence type="ECO:0000256" key="2">
    <source>
        <dbReference type="ARBA" id="ARBA00022475"/>
    </source>
</evidence>
<evidence type="ECO:0000256" key="6">
    <source>
        <dbReference type="ARBA" id="ARBA00022989"/>
    </source>
</evidence>
<dbReference type="PANTHER" id="PTHR33908:SF3">
    <property type="entry name" value="UNDECAPRENYL PHOSPHATE-ALPHA-4-AMINO-4-DEOXY-L-ARABINOSE ARABINOSYL TRANSFERASE"/>
    <property type="match status" value="1"/>
</dbReference>
<dbReference type="RefSeq" id="WP_112464105.1">
    <property type="nucleotide sequence ID" value="NZ_RIFG01000003.1"/>
</dbReference>
<evidence type="ECO:0000256" key="4">
    <source>
        <dbReference type="ARBA" id="ARBA00022679"/>
    </source>
</evidence>
<dbReference type="GO" id="GO:0010041">
    <property type="term" value="P:response to iron(III) ion"/>
    <property type="evidence" value="ECO:0007669"/>
    <property type="project" value="TreeGrafter"/>
</dbReference>
<keyword evidence="7" id="KW-0472">Membrane</keyword>
<keyword evidence="5" id="KW-0812">Transmembrane</keyword>
<keyword evidence="6" id="KW-1133">Transmembrane helix</keyword>
<evidence type="ECO:0000313" key="9">
    <source>
        <dbReference type="Proteomes" id="UP000650485"/>
    </source>
</evidence>
<keyword evidence="4" id="KW-0808">Transferase</keyword>
<evidence type="ECO:0000256" key="7">
    <source>
        <dbReference type="ARBA" id="ARBA00023136"/>
    </source>
</evidence>
<comment type="caution">
    <text evidence="8">The sequence shown here is derived from an EMBL/GenBank/DDBJ whole genome shotgun (WGS) entry which is preliminary data.</text>
</comment>
<proteinExistence type="predicted"/>
<keyword evidence="2" id="KW-1003">Cell membrane</keyword>
<organism evidence="8 9">
    <name type="scientific">Weissella confusa</name>
    <name type="common">Lactobacillus confusus</name>
    <dbReference type="NCBI Taxonomy" id="1583"/>
    <lineage>
        <taxon>Bacteria</taxon>
        <taxon>Bacillati</taxon>
        <taxon>Bacillota</taxon>
        <taxon>Bacilli</taxon>
        <taxon>Lactobacillales</taxon>
        <taxon>Lactobacillaceae</taxon>
        <taxon>Weissella</taxon>
    </lineage>
</organism>
<dbReference type="EMBL" id="JACSZT010000020">
    <property type="protein sequence ID" value="MBC6499536.1"/>
    <property type="molecule type" value="Genomic_DNA"/>
</dbReference>
<evidence type="ECO:0000256" key="3">
    <source>
        <dbReference type="ARBA" id="ARBA00022676"/>
    </source>
</evidence>
<reference evidence="8" key="1">
    <citation type="submission" date="2020-08" db="EMBL/GenBank/DDBJ databases">
        <title>Complete genome sequence of Weissella confusa strain FS54 provides insights into metabolic potential.</title>
        <authorList>
            <person name="Fhoula I."/>
            <person name="Najjari A."/>
            <person name="Lekired A."/>
            <person name="Bessrour-Aouam N."/>
            <person name="Jaballah S."/>
            <person name="Klibi N."/>
            <person name="Ouzari H.-I."/>
        </authorList>
    </citation>
    <scope>NUCLEOTIDE SEQUENCE</scope>
    <source>
        <strain evidence="8">FS54</strain>
    </source>
</reference>
<gene>
    <name evidence="8" type="ORF">H7R52_15530</name>
</gene>
<evidence type="ECO:0000313" key="8">
    <source>
        <dbReference type="EMBL" id="MBC6499536.1"/>
    </source>
</evidence>
<comment type="subcellular location">
    <subcellularLocation>
        <location evidence="1">Cell membrane</location>
        <topology evidence="1">Multi-pass membrane protein</topology>
    </subcellularLocation>
</comment>
<dbReference type="InterPro" id="IPR050297">
    <property type="entry name" value="LipidA_mod_glycosyltrf_83"/>
</dbReference>
<keyword evidence="3" id="KW-0328">Glycosyltransferase</keyword>
<dbReference type="Proteomes" id="UP000650485">
    <property type="component" value="Unassembled WGS sequence"/>
</dbReference>
<evidence type="ECO:0000256" key="1">
    <source>
        <dbReference type="ARBA" id="ARBA00004651"/>
    </source>
</evidence>
<dbReference type="AlphaFoldDB" id="A0A329GA66"/>
<dbReference type="GO" id="GO:0009103">
    <property type="term" value="P:lipopolysaccharide biosynthetic process"/>
    <property type="evidence" value="ECO:0007669"/>
    <property type="project" value="UniProtKB-ARBA"/>
</dbReference>
<accession>A0A329GA66</accession>
<dbReference type="GO" id="GO:0016763">
    <property type="term" value="F:pentosyltransferase activity"/>
    <property type="evidence" value="ECO:0007669"/>
    <property type="project" value="TreeGrafter"/>
</dbReference>
<evidence type="ECO:0000256" key="5">
    <source>
        <dbReference type="ARBA" id="ARBA00022692"/>
    </source>
</evidence>